<evidence type="ECO:0000256" key="1">
    <source>
        <dbReference type="SAM" id="MobiDB-lite"/>
    </source>
</evidence>
<feature type="region of interest" description="Disordered" evidence="1">
    <location>
        <begin position="165"/>
        <end position="186"/>
    </location>
</feature>
<feature type="region of interest" description="Disordered" evidence="1">
    <location>
        <begin position="1"/>
        <end position="44"/>
    </location>
</feature>
<reference evidence="2" key="1">
    <citation type="submission" date="2020-11" db="EMBL/GenBank/DDBJ databases">
        <authorList>
            <consortium name="DOE Joint Genome Institute"/>
            <person name="Ahrendt S."/>
            <person name="Riley R."/>
            <person name="Andreopoulos W."/>
            <person name="LaButti K."/>
            <person name="Pangilinan J."/>
            <person name="Ruiz-duenas F.J."/>
            <person name="Barrasa J.M."/>
            <person name="Sanchez-Garcia M."/>
            <person name="Camarero S."/>
            <person name="Miyauchi S."/>
            <person name="Serrano A."/>
            <person name="Linde D."/>
            <person name="Babiker R."/>
            <person name="Drula E."/>
            <person name="Ayuso-Fernandez I."/>
            <person name="Pacheco R."/>
            <person name="Padilla G."/>
            <person name="Ferreira P."/>
            <person name="Barriuso J."/>
            <person name="Kellner H."/>
            <person name="Castanera R."/>
            <person name="Alfaro M."/>
            <person name="Ramirez L."/>
            <person name="Pisabarro A.G."/>
            <person name="Kuo A."/>
            <person name="Tritt A."/>
            <person name="Lipzen A."/>
            <person name="He G."/>
            <person name="Yan M."/>
            <person name="Ng V."/>
            <person name="Cullen D."/>
            <person name="Martin F."/>
            <person name="Rosso M.-N."/>
            <person name="Henrissat B."/>
            <person name="Hibbett D."/>
            <person name="Martinez A.T."/>
            <person name="Grigoriev I.V."/>
        </authorList>
    </citation>
    <scope>NUCLEOTIDE SEQUENCE</scope>
    <source>
        <strain evidence="2">AH 44721</strain>
    </source>
</reference>
<feature type="compositionally biased region" description="Polar residues" evidence="1">
    <location>
        <begin position="165"/>
        <end position="175"/>
    </location>
</feature>
<dbReference type="EMBL" id="JADNYJ010000150">
    <property type="protein sequence ID" value="KAF8879313.1"/>
    <property type="molecule type" value="Genomic_DNA"/>
</dbReference>
<keyword evidence="3" id="KW-1185">Reference proteome</keyword>
<evidence type="ECO:0000313" key="3">
    <source>
        <dbReference type="Proteomes" id="UP000724874"/>
    </source>
</evidence>
<dbReference type="AlphaFoldDB" id="A0A9P5TGW0"/>
<gene>
    <name evidence="2" type="ORF">CPB84DRAFT_1793403</name>
</gene>
<protein>
    <submittedName>
        <fullName evidence="2">Uncharacterized protein</fullName>
    </submittedName>
</protein>
<name>A0A9P5TGW0_GYMJU</name>
<feature type="non-terminal residue" evidence="2">
    <location>
        <position position="211"/>
    </location>
</feature>
<dbReference type="Proteomes" id="UP000724874">
    <property type="component" value="Unassembled WGS sequence"/>
</dbReference>
<evidence type="ECO:0000313" key="2">
    <source>
        <dbReference type="EMBL" id="KAF8879313.1"/>
    </source>
</evidence>
<organism evidence="2 3">
    <name type="scientific">Gymnopilus junonius</name>
    <name type="common">Spectacular rustgill mushroom</name>
    <name type="synonym">Gymnopilus spectabilis subsp. junonius</name>
    <dbReference type="NCBI Taxonomy" id="109634"/>
    <lineage>
        <taxon>Eukaryota</taxon>
        <taxon>Fungi</taxon>
        <taxon>Dikarya</taxon>
        <taxon>Basidiomycota</taxon>
        <taxon>Agaricomycotina</taxon>
        <taxon>Agaricomycetes</taxon>
        <taxon>Agaricomycetidae</taxon>
        <taxon>Agaricales</taxon>
        <taxon>Agaricineae</taxon>
        <taxon>Hymenogastraceae</taxon>
        <taxon>Gymnopilus</taxon>
    </lineage>
</organism>
<sequence length="211" mass="24083">MLHHKSGQSSQTPNHPSFLCPESPEDISHEPRTKTRSTSAAYFTNKNLPPTPLELVDLAFPDSIYDEFPFPVTYGELETWDPESDSSLIFTIDSYRDEDGSQFIIVPQTPPLHVGAADDDDTHTFELVPLTPSQVMVPHAVRVPFGVQDDENEYSFNIHSRSPRTASFFNSSSPTKSERRDRPSLRRQNRSAGLLEYLLWMDPLFRFRLKI</sequence>
<comment type="caution">
    <text evidence="2">The sequence shown here is derived from an EMBL/GenBank/DDBJ whole genome shotgun (WGS) entry which is preliminary data.</text>
</comment>
<accession>A0A9P5TGW0</accession>
<proteinExistence type="predicted"/>